<reference evidence="1" key="1">
    <citation type="submission" date="2020-12" db="EMBL/GenBank/DDBJ databases">
        <authorList>
            <consortium name="Molecular Ecology Group"/>
        </authorList>
    </citation>
    <scope>NUCLEOTIDE SEQUENCE</scope>
    <source>
        <strain evidence="1">TBG_1078</strain>
    </source>
</reference>
<sequence length="218" mass="24191">MFLETPGAAAKFLMTEPEKSQPVLSIVFYQPRLKGSGKRSLLSTEVVAKTLQPSLCTLEALGRCLARRYTLAKIPLLPLPADHPRCFTVWAPWNGMPSSWHLASLQKSHSIASTVITSLPELSGRNLKPISQVGESQSPITQRAAFEKRDTGYCLGQDLLGKVETIPAVHSIKHQIMGPDKCTLPWALYYPQCLAHHRLSVTMFITQGEMNVEPRVFI</sequence>
<evidence type="ECO:0000313" key="1">
    <source>
        <dbReference type="EMBL" id="CAD7684981.1"/>
    </source>
</evidence>
<gene>
    <name evidence="1" type="ORF">NYPRO_LOCUS17774</name>
</gene>
<comment type="caution">
    <text evidence="1">The sequence shown here is derived from an EMBL/GenBank/DDBJ whole genome shotgun (WGS) entry which is preliminary data.</text>
</comment>
<keyword evidence="2" id="KW-1185">Reference proteome</keyword>
<accession>A0A811Z7I6</accession>
<proteinExistence type="predicted"/>
<organism evidence="1 2">
    <name type="scientific">Nyctereutes procyonoides</name>
    <name type="common">Raccoon dog</name>
    <name type="synonym">Canis procyonoides</name>
    <dbReference type="NCBI Taxonomy" id="34880"/>
    <lineage>
        <taxon>Eukaryota</taxon>
        <taxon>Metazoa</taxon>
        <taxon>Chordata</taxon>
        <taxon>Craniata</taxon>
        <taxon>Vertebrata</taxon>
        <taxon>Euteleostomi</taxon>
        <taxon>Mammalia</taxon>
        <taxon>Eutheria</taxon>
        <taxon>Laurasiatheria</taxon>
        <taxon>Carnivora</taxon>
        <taxon>Caniformia</taxon>
        <taxon>Canidae</taxon>
        <taxon>Nyctereutes</taxon>
    </lineage>
</organism>
<name>A0A811Z7I6_NYCPR</name>
<protein>
    <submittedName>
        <fullName evidence="1">(raccoon dog) hypothetical protein</fullName>
    </submittedName>
</protein>
<evidence type="ECO:0000313" key="2">
    <source>
        <dbReference type="Proteomes" id="UP000645828"/>
    </source>
</evidence>
<dbReference type="AlphaFoldDB" id="A0A811Z7I6"/>
<dbReference type="EMBL" id="CAJHUB010000760">
    <property type="protein sequence ID" value="CAD7684981.1"/>
    <property type="molecule type" value="Genomic_DNA"/>
</dbReference>
<dbReference type="Proteomes" id="UP000645828">
    <property type="component" value="Unassembled WGS sequence"/>
</dbReference>